<dbReference type="Pfam" id="PF02779">
    <property type="entry name" value="Transket_pyr"/>
    <property type="match status" value="1"/>
</dbReference>
<evidence type="ECO:0000256" key="15">
    <source>
        <dbReference type="ARBA" id="ARBA00049473"/>
    </source>
</evidence>
<dbReference type="InterPro" id="IPR055152">
    <property type="entry name" value="Transketolase-like_C_2"/>
</dbReference>
<dbReference type="FunFam" id="3.40.50.970:FF:000045">
    <property type="entry name" value="Transketolase"/>
    <property type="match status" value="1"/>
</dbReference>
<evidence type="ECO:0000256" key="5">
    <source>
        <dbReference type="ARBA" id="ARBA00001964"/>
    </source>
</evidence>
<dbReference type="SUPFAM" id="SSF52922">
    <property type="entry name" value="TK C-terminal domain-like"/>
    <property type="match status" value="1"/>
</dbReference>
<proteinExistence type="inferred from homology"/>
<dbReference type="PROSITE" id="PS00802">
    <property type="entry name" value="TRANSKETOLASE_2"/>
    <property type="match status" value="1"/>
</dbReference>
<dbReference type="Gene3D" id="3.40.50.970">
    <property type="match status" value="2"/>
</dbReference>
<comment type="caution">
    <text evidence="18">The sequence shown here is derived from an EMBL/GenBank/DDBJ whole genome shotgun (WGS) entry which is preliminary data.</text>
</comment>
<dbReference type="EMBL" id="PDJE01000001">
    <property type="protein sequence ID" value="PFG30000.1"/>
    <property type="molecule type" value="Genomic_DNA"/>
</dbReference>
<comment type="similarity">
    <text evidence="7">Belongs to the transketolase family.</text>
</comment>
<protein>
    <recommendedName>
        <fullName evidence="9">transketolase</fullName>
        <ecNumber evidence="9">2.2.1.1</ecNumber>
    </recommendedName>
</protein>
<comment type="cofactor">
    <cofactor evidence="1">
        <name>Ca(2+)</name>
        <dbReference type="ChEBI" id="CHEBI:29108"/>
    </cofactor>
</comment>
<keyword evidence="10" id="KW-0808">Transferase</keyword>
<dbReference type="GO" id="GO:0005829">
    <property type="term" value="C:cytosol"/>
    <property type="evidence" value="ECO:0007669"/>
    <property type="project" value="TreeGrafter"/>
</dbReference>
<comment type="cofactor">
    <cofactor evidence="5">
        <name>thiamine diphosphate</name>
        <dbReference type="ChEBI" id="CHEBI:58937"/>
    </cofactor>
</comment>
<keyword evidence="11" id="KW-0479">Metal-binding</keyword>
<evidence type="ECO:0000256" key="13">
    <source>
        <dbReference type="ARBA" id="ARBA00022842"/>
    </source>
</evidence>
<dbReference type="InterPro" id="IPR020826">
    <property type="entry name" value="Transketolase_BS"/>
</dbReference>
<evidence type="ECO:0000256" key="7">
    <source>
        <dbReference type="ARBA" id="ARBA00007131"/>
    </source>
</evidence>
<comment type="subunit">
    <text evidence="8">Homodimer.</text>
</comment>
<dbReference type="InterPro" id="IPR009014">
    <property type="entry name" value="Transketo_C/PFOR_II"/>
</dbReference>
<dbReference type="InterPro" id="IPR005474">
    <property type="entry name" value="Transketolase_N"/>
</dbReference>
<dbReference type="InterPro" id="IPR033247">
    <property type="entry name" value="Transketolase_fam"/>
</dbReference>
<dbReference type="GO" id="GO:0006098">
    <property type="term" value="P:pentose-phosphate shunt"/>
    <property type="evidence" value="ECO:0007669"/>
    <property type="project" value="TreeGrafter"/>
</dbReference>
<evidence type="ECO:0000256" key="9">
    <source>
        <dbReference type="ARBA" id="ARBA00013152"/>
    </source>
</evidence>
<dbReference type="GO" id="GO:0000287">
    <property type="term" value="F:magnesium ion binding"/>
    <property type="evidence" value="ECO:0007669"/>
    <property type="project" value="UniProtKB-ARBA"/>
</dbReference>
<comment type="catalytic activity">
    <reaction evidence="15">
        <text>D-sedoheptulose 7-phosphate + D-glyceraldehyde 3-phosphate = aldehydo-D-ribose 5-phosphate + D-xylulose 5-phosphate</text>
        <dbReference type="Rhea" id="RHEA:10508"/>
        <dbReference type="ChEBI" id="CHEBI:57483"/>
        <dbReference type="ChEBI" id="CHEBI:57737"/>
        <dbReference type="ChEBI" id="CHEBI:58273"/>
        <dbReference type="ChEBI" id="CHEBI:59776"/>
        <dbReference type="EC" id="2.2.1.1"/>
    </reaction>
</comment>
<evidence type="ECO:0000313" key="18">
    <source>
        <dbReference type="EMBL" id="PFG30000.1"/>
    </source>
</evidence>
<evidence type="ECO:0000256" key="12">
    <source>
        <dbReference type="ARBA" id="ARBA00022837"/>
    </source>
</evidence>
<comment type="cofactor">
    <cofactor evidence="3">
        <name>Co(2+)</name>
        <dbReference type="ChEBI" id="CHEBI:48828"/>
    </cofactor>
</comment>
<feature type="compositionally biased region" description="Low complexity" evidence="16">
    <location>
        <begin position="352"/>
        <end position="363"/>
    </location>
</feature>
<dbReference type="Gene3D" id="3.40.50.920">
    <property type="match status" value="1"/>
</dbReference>
<gene>
    <name evidence="18" type="ORF">ATJ78_0920</name>
</gene>
<dbReference type="RefSeq" id="WP_098406513.1">
    <property type="nucleotide sequence ID" value="NZ_PDJE01000001.1"/>
</dbReference>
<dbReference type="Pfam" id="PF22613">
    <property type="entry name" value="Transketolase_C_1"/>
    <property type="match status" value="1"/>
</dbReference>
<feature type="region of interest" description="Disordered" evidence="16">
    <location>
        <begin position="352"/>
        <end position="373"/>
    </location>
</feature>
<evidence type="ECO:0000256" key="14">
    <source>
        <dbReference type="ARBA" id="ARBA00023052"/>
    </source>
</evidence>
<evidence type="ECO:0000256" key="11">
    <source>
        <dbReference type="ARBA" id="ARBA00022723"/>
    </source>
</evidence>
<reference evidence="18 19" key="1">
    <citation type="submission" date="2017-10" db="EMBL/GenBank/DDBJ databases">
        <title>Sequencing the genomes of 1000 actinobacteria strains.</title>
        <authorList>
            <person name="Klenk H.-P."/>
        </authorList>
    </citation>
    <scope>NUCLEOTIDE SEQUENCE [LARGE SCALE GENOMIC DNA]</scope>
    <source>
        <strain evidence="18 19">DSM 21798</strain>
    </source>
</reference>
<comment type="cofactor">
    <cofactor evidence="4">
        <name>Mg(2+)</name>
        <dbReference type="ChEBI" id="CHEBI:18420"/>
    </cofactor>
</comment>
<evidence type="ECO:0000256" key="8">
    <source>
        <dbReference type="ARBA" id="ARBA00011738"/>
    </source>
</evidence>
<evidence type="ECO:0000256" key="3">
    <source>
        <dbReference type="ARBA" id="ARBA00001941"/>
    </source>
</evidence>
<dbReference type="GO" id="GO:0004802">
    <property type="term" value="F:transketolase activity"/>
    <property type="evidence" value="ECO:0007669"/>
    <property type="project" value="UniProtKB-EC"/>
</dbReference>
<dbReference type="PANTHER" id="PTHR43522">
    <property type="entry name" value="TRANSKETOLASE"/>
    <property type="match status" value="1"/>
</dbReference>
<dbReference type="EC" id="2.2.1.1" evidence="9"/>
<dbReference type="CDD" id="cd02012">
    <property type="entry name" value="TPP_TK"/>
    <property type="match status" value="1"/>
</dbReference>
<name>A0A2A9DVN1_9MICO</name>
<dbReference type="CDD" id="cd07033">
    <property type="entry name" value="TPP_PYR_DXS_TK_like"/>
    <property type="match status" value="1"/>
</dbReference>
<comment type="cofactor">
    <cofactor evidence="2">
        <name>Mn(2+)</name>
        <dbReference type="ChEBI" id="CHEBI:29035"/>
    </cofactor>
</comment>
<accession>A0A2A9DVN1</accession>
<dbReference type="SMART" id="SM00861">
    <property type="entry name" value="Transket_pyr"/>
    <property type="match status" value="1"/>
</dbReference>
<dbReference type="Pfam" id="PF00456">
    <property type="entry name" value="Transketolase_N"/>
    <property type="match status" value="1"/>
</dbReference>
<evidence type="ECO:0000256" key="10">
    <source>
        <dbReference type="ARBA" id="ARBA00022679"/>
    </source>
</evidence>
<evidence type="ECO:0000256" key="6">
    <source>
        <dbReference type="ARBA" id="ARBA00002931"/>
    </source>
</evidence>
<dbReference type="PANTHER" id="PTHR43522:SF2">
    <property type="entry name" value="TRANSKETOLASE 1-RELATED"/>
    <property type="match status" value="1"/>
</dbReference>
<evidence type="ECO:0000259" key="17">
    <source>
        <dbReference type="SMART" id="SM00861"/>
    </source>
</evidence>
<evidence type="ECO:0000256" key="4">
    <source>
        <dbReference type="ARBA" id="ARBA00001946"/>
    </source>
</evidence>
<dbReference type="Proteomes" id="UP000221369">
    <property type="component" value="Unassembled WGS sequence"/>
</dbReference>
<evidence type="ECO:0000256" key="2">
    <source>
        <dbReference type="ARBA" id="ARBA00001936"/>
    </source>
</evidence>
<keyword evidence="12" id="KW-0106">Calcium</keyword>
<keyword evidence="14" id="KW-0786">Thiamine pyrophosphate</keyword>
<keyword evidence="19" id="KW-1185">Reference proteome</keyword>
<organism evidence="18 19">
    <name type="scientific">Paramicrobacterium agarici</name>
    <dbReference type="NCBI Taxonomy" id="630514"/>
    <lineage>
        <taxon>Bacteria</taxon>
        <taxon>Bacillati</taxon>
        <taxon>Actinomycetota</taxon>
        <taxon>Actinomycetes</taxon>
        <taxon>Micrococcales</taxon>
        <taxon>Microbacteriaceae</taxon>
        <taxon>Paramicrobacterium</taxon>
    </lineage>
</organism>
<keyword evidence="13" id="KW-0460">Magnesium</keyword>
<feature type="domain" description="Transketolase-like pyrimidine-binding" evidence="17">
    <location>
        <begin position="374"/>
        <end position="543"/>
    </location>
</feature>
<sequence>MSLTTVADDSGRAVVRGARDESEKRAVAAAIAIPPVVVQAKSHGHAGTAMAMAPLAHTLFHRVLRHNPANPGWEGRDRFILSAGHASLLLYTQLHLSGYDVTLDDIAKSRTLDARTPGHPELGVTPGIEMSTGPLGQGFASAVGLALALRRDAALHDSGEGVWGSTVFTLAGDGCLEEGVSAEAASLAGTLGIDNLVAIWDDNRITIDGATDLAFSEDVRGRFRAYGWNVLEIEDFRNLDEIERVLETARSTTGAPTLVAVRSVIASPSEKIGGTSAGHAGALGAEETQTVLETLGFPPNATLDELVDDDTYTVMREAKRRGERLEREWTVRLNAWRSRHPELASQRDRLAAAAPDEASSALDTVPLPDEGQSVATRKTNGAVVAALARAGLVFGGSADLSGSTNVALPGDAVTADNPGGDFVHFGIREHAMAAILSGIALHGLWRPYGSTYLAFSDYQRPSIRLAALMGLPATYIYTHDSVAVGEDGPTHQPVEQIASLRTVPGLAVVRPADAAEVVSAWKAVVSLPPAPTAFILSRQDVPVLAHRDDLDAKVRNGAYVAWQEGAGNDVALIATGSEVALAIEAARDLAREGVTSRVVSMPCVEWFAQSSADWQESVLPAAMRARVAVEAGCGDAWYRWVGREGGVVSIDEFGESGAGDEVLARKGVTVSAIVAAAQTSLEAVGRSVSEDGHIADEQGRS</sequence>
<dbReference type="SUPFAM" id="SSF52518">
    <property type="entry name" value="Thiamin diphosphate-binding fold (THDP-binding)"/>
    <property type="match status" value="2"/>
</dbReference>
<evidence type="ECO:0000313" key="19">
    <source>
        <dbReference type="Proteomes" id="UP000221369"/>
    </source>
</evidence>
<evidence type="ECO:0000256" key="16">
    <source>
        <dbReference type="SAM" id="MobiDB-lite"/>
    </source>
</evidence>
<dbReference type="InterPro" id="IPR005475">
    <property type="entry name" value="Transketolase-like_Pyr-bd"/>
</dbReference>
<comment type="function">
    <text evidence="6">Catalyzes the transfer of a two-carbon ketol group from a ketose donor to an aldose acceptor, via a covalent intermediate with the cofactor thiamine pyrophosphate.</text>
</comment>
<evidence type="ECO:0000256" key="1">
    <source>
        <dbReference type="ARBA" id="ARBA00001913"/>
    </source>
</evidence>
<dbReference type="AlphaFoldDB" id="A0A2A9DVN1"/>
<dbReference type="InterPro" id="IPR029061">
    <property type="entry name" value="THDP-binding"/>
</dbReference>